<dbReference type="Pfam" id="PF13144">
    <property type="entry name" value="ChapFlgA"/>
    <property type="match status" value="1"/>
</dbReference>
<dbReference type="InterPro" id="IPR017585">
    <property type="entry name" value="SAF_FlgA"/>
</dbReference>
<dbReference type="RefSeq" id="WP_113823557.1">
    <property type="nucleotide sequence ID" value="NZ_QOCE01000031.1"/>
</dbReference>
<evidence type="ECO:0000259" key="5">
    <source>
        <dbReference type="SMART" id="SM00858"/>
    </source>
</evidence>
<dbReference type="SMART" id="SM00858">
    <property type="entry name" value="SAF"/>
    <property type="match status" value="1"/>
</dbReference>
<dbReference type="InterPro" id="IPR039246">
    <property type="entry name" value="Flagellar_FlgA"/>
</dbReference>
<accession>A0A366WVG2</accession>
<comment type="function">
    <text evidence="4">Involved in the assembly process of the P-ring formation. It may associate with FlgF on the rod constituting a structure essential for the P-ring assembly or may act as a modulator protein for the P-ring assembly.</text>
</comment>
<evidence type="ECO:0000313" key="7">
    <source>
        <dbReference type="Proteomes" id="UP000252706"/>
    </source>
</evidence>
<dbReference type="PANTHER" id="PTHR36307">
    <property type="entry name" value="FLAGELLA BASAL BODY P-RING FORMATION PROTEIN FLGA"/>
    <property type="match status" value="1"/>
</dbReference>
<dbReference type="Gene3D" id="2.30.30.760">
    <property type="match status" value="1"/>
</dbReference>
<keyword evidence="6" id="KW-0966">Cell projection</keyword>
<gene>
    <name evidence="6" type="ORF">DS909_11275</name>
</gene>
<feature type="domain" description="SAF" evidence="5">
    <location>
        <begin position="18"/>
        <end position="76"/>
    </location>
</feature>
<feature type="signal peptide" evidence="4">
    <location>
        <begin position="1"/>
        <end position="18"/>
    </location>
</feature>
<sequence>MKRVFLSLLLCLAMPAWAEILVPARTIRAKQIISAEDVVLKTATVDGAIADLADVVGQEARVALYPGRPIRFGDVGPPAIIGRNDLVTLIFDRGGLSISTEGRALGRGSEGDVIRAMNLTSRSTVTGRIRSDGAIEVH</sequence>
<name>A0A366WVG2_9RHOB</name>
<evidence type="ECO:0000256" key="2">
    <source>
        <dbReference type="ARBA" id="ARBA00022729"/>
    </source>
</evidence>
<proteinExistence type="inferred from homology"/>
<evidence type="ECO:0000256" key="3">
    <source>
        <dbReference type="ARBA" id="ARBA00022764"/>
    </source>
</evidence>
<reference evidence="6 7" key="1">
    <citation type="submission" date="2018-07" db="EMBL/GenBank/DDBJ databases">
        <title>Modular assembly of carbohydrate-degrading microbial communities in the ocean.</title>
        <authorList>
            <person name="Enke T.N."/>
            <person name="Datta M.S."/>
            <person name="Schwartzman J.A."/>
            <person name="Cermak N."/>
            <person name="Schmitz D.A."/>
            <person name="Barrere J."/>
            <person name="Cordero O.X."/>
        </authorList>
    </citation>
    <scope>NUCLEOTIDE SEQUENCE [LARGE SCALE GENOMIC DNA]</scope>
    <source>
        <strain evidence="6 7">C3M10</strain>
    </source>
</reference>
<keyword evidence="6" id="KW-0282">Flagellum</keyword>
<dbReference type="Gene3D" id="3.90.1210.10">
    <property type="entry name" value="Antifreeze-like/N-acetylneuraminic acid synthase C-terminal domain"/>
    <property type="match status" value="1"/>
</dbReference>
<protein>
    <recommendedName>
        <fullName evidence="4">Flagella basal body P-ring formation protein FlgA</fullName>
    </recommendedName>
</protein>
<keyword evidence="3 4" id="KW-0574">Periplasm</keyword>
<feature type="chain" id="PRO_5016481975" description="Flagella basal body P-ring formation protein FlgA" evidence="4">
    <location>
        <begin position="19"/>
        <end position="138"/>
    </location>
</feature>
<comment type="caution">
    <text evidence="6">The sequence shown here is derived from an EMBL/GenBank/DDBJ whole genome shotgun (WGS) entry which is preliminary data.</text>
</comment>
<dbReference type="PANTHER" id="PTHR36307:SF1">
    <property type="entry name" value="FLAGELLA BASAL BODY P-RING FORMATION PROTEIN FLGA"/>
    <property type="match status" value="1"/>
</dbReference>
<dbReference type="CDD" id="cd11614">
    <property type="entry name" value="SAF_CpaB_FlgA_like"/>
    <property type="match status" value="1"/>
</dbReference>
<evidence type="ECO:0000313" key="6">
    <source>
        <dbReference type="EMBL" id="RBW54422.1"/>
    </source>
</evidence>
<dbReference type="GO" id="GO:0042597">
    <property type="term" value="C:periplasmic space"/>
    <property type="evidence" value="ECO:0007669"/>
    <property type="project" value="UniProtKB-SubCell"/>
</dbReference>
<dbReference type="EMBL" id="QOCE01000031">
    <property type="protein sequence ID" value="RBW54422.1"/>
    <property type="molecule type" value="Genomic_DNA"/>
</dbReference>
<dbReference type="Proteomes" id="UP000252706">
    <property type="component" value="Unassembled WGS sequence"/>
</dbReference>
<dbReference type="AlphaFoldDB" id="A0A366WVG2"/>
<keyword evidence="4" id="KW-1005">Bacterial flagellum biogenesis</keyword>
<keyword evidence="2 4" id="KW-0732">Signal</keyword>
<dbReference type="GO" id="GO:0044780">
    <property type="term" value="P:bacterial-type flagellum assembly"/>
    <property type="evidence" value="ECO:0007669"/>
    <property type="project" value="InterPro"/>
</dbReference>
<dbReference type="InterPro" id="IPR013974">
    <property type="entry name" value="SAF"/>
</dbReference>
<evidence type="ECO:0000256" key="4">
    <source>
        <dbReference type="RuleBase" id="RU362063"/>
    </source>
</evidence>
<evidence type="ECO:0000256" key="1">
    <source>
        <dbReference type="ARBA" id="ARBA00004418"/>
    </source>
</evidence>
<keyword evidence="6" id="KW-0969">Cilium</keyword>
<organism evidence="6 7">
    <name type="scientific">Phaeobacter gallaeciensis</name>
    <dbReference type="NCBI Taxonomy" id="60890"/>
    <lineage>
        <taxon>Bacteria</taxon>
        <taxon>Pseudomonadati</taxon>
        <taxon>Pseudomonadota</taxon>
        <taxon>Alphaproteobacteria</taxon>
        <taxon>Rhodobacterales</taxon>
        <taxon>Roseobacteraceae</taxon>
        <taxon>Phaeobacter</taxon>
    </lineage>
</organism>
<dbReference type="NCBIfam" id="TIGR03170">
    <property type="entry name" value="flgA_cterm"/>
    <property type="match status" value="1"/>
</dbReference>
<comment type="subcellular location">
    <subcellularLocation>
        <location evidence="1 4">Periplasm</location>
    </subcellularLocation>
</comment>
<comment type="similarity">
    <text evidence="4">Belongs to the FlgA family.</text>
</comment>
<dbReference type="OrthoDB" id="7619725at2"/>